<accession>A0A1V4HTR4</accession>
<comment type="caution">
    <text evidence="1">The sequence shown here is derived from an EMBL/GenBank/DDBJ whole genome shotgun (WGS) entry which is preliminary data.</text>
</comment>
<keyword evidence="2" id="KW-1185">Reference proteome</keyword>
<dbReference type="EMBL" id="MWPQ01000076">
    <property type="protein sequence ID" value="OPH81293.1"/>
    <property type="molecule type" value="Genomic_DNA"/>
</dbReference>
<organism evidence="1 2">
    <name type="scientific">Nitrobacter vulgaris</name>
    <dbReference type="NCBI Taxonomy" id="29421"/>
    <lineage>
        <taxon>Bacteria</taxon>
        <taxon>Pseudomonadati</taxon>
        <taxon>Pseudomonadota</taxon>
        <taxon>Alphaproteobacteria</taxon>
        <taxon>Hyphomicrobiales</taxon>
        <taxon>Nitrobacteraceae</taxon>
        <taxon>Nitrobacter</taxon>
    </lineage>
</organism>
<dbReference type="Proteomes" id="UP000189940">
    <property type="component" value="Unassembled WGS sequence"/>
</dbReference>
<reference evidence="1 2" key="1">
    <citation type="submission" date="2017-02" db="EMBL/GenBank/DDBJ databases">
        <title>Genome sequence of the nitrite-oxidizing bacterium Nitrobacter vulgaris strain Ab1.</title>
        <authorList>
            <person name="Mellbye B.L."/>
            <person name="Davis E.W."/>
            <person name="Spieck E."/>
            <person name="Chang J.H."/>
            <person name="Bottomley P.J."/>
            <person name="Sayavedra-Soto L.A."/>
        </authorList>
    </citation>
    <scope>NUCLEOTIDE SEQUENCE [LARGE SCALE GENOMIC DNA]</scope>
    <source>
        <strain evidence="1 2">Ab1</strain>
    </source>
</reference>
<gene>
    <name evidence="1" type="ORF">B2M20_18490</name>
</gene>
<protein>
    <submittedName>
        <fullName evidence="1">Uncharacterized protein</fullName>
    </submittedName>
</protein>
<dbReference type="AlphaFoldDB" id="A0A1V4HTR4"/>
<evidence type="ECO:0000313" key="2">
    <source>
        <dbReference type="Proteomes" id="UP000189940"/>
    </source>
</evidence>
<evidence type="ECO:0000313" key="1">
    <source>
        <dbReference type="EMBL" id="OPH81293.1"/>
    </source>
</evidence>
<proteinExistence type="predicted"/>
<name>A0A1V4HTR4_NITVU</name>
<sequence length="60" mass="6993">MDDVEINVVVTIGHEDEEPKVISRVTRRAVTMFDLTVDHERYAQNRHDRRAAIIGCMNRL</sequence>